<accession>A0A077AYE8</accession>
<name>A0A077AYE8_9PROT</name>
<dbReference type="STRING" id="91604.ID47_07895"/>
<dbReference type="CDD" id="cd06558">
    <property type="entry name" value="crotonase-like"/>
    <property type="match status" value="1"/>
</dbReference>
<proteinExistence type="inferred from homology"/>
<evidence type="ECO:0000256" key="1">
    <source>
        <dbReference type="ARBA" id="ARBA00004275"/>
    </source>
</evidence>
<dbReference type="Proteomes" id="UP000028926">
    <property type="component" value="Chromosome"/>
</dbReference>
<gene>
    <name evidence="5" type="ORF">ID47_07895</name>
</gene>
<evidence type="ECO:0000256" key="2">
    <source>
        <dbReference type="ARBA" id="ARBA00005254"/>
    </source>
</evidence>
<dbReference type="GO" id="GO:0004165">
    <property type="term" value="F:delta(3)-delta(2)-enoyl-CoA isomerase activity"/>
    <property type="evidence" value="ECO:0007669"/>
    <property type="project" value="UniProtKB-ARBA"/>
</dbReference>
<dbReference type="Gene3D" id="1.10.12.10">
    <property type="entry name" value="Lyase 2-enoyl-coa Hydratase, Chain A, domain 2"/>
    <property type="match status" value="1"/>
</dbReference>
<dbReference type="InterPro" id="IPR014748">
    <property type="entry name" value="Enoyl-CoA_hydra_C"/>
</dbReference>
<dbReference type="RefSeq" id="WP_038465252.1">
    <property type="nucleotide sequence ID" value="NZ_CP008941.1"/>
</dbReference>
<dbReference type="HOGENOM" id="CLU_009834_7_2_5"/>
<keyword evidence="4" id="KW-0413">Isomerase</keyword>
<dbReference type="SUPFAM" id="SSF52096">
    <property type="entry name" value="ClpP/crotonase"/>
    <property type="match status" value="1"/>
</dbReference>
<dbReference type="PANTHER" id="PTHR43684:SF1">
    <property type="entry name" value="ENOYL-COA DELTA ISOMERASE 2"/>
    <property type="match status" value="1"/>
</dbReference>
<dbReference type="Pfam" id="PF00378">
    <property type="entry name" value="ECH_1"/>
    <property type="match status" value="1"/>
</dbReference>
<dbReference type="InterPro" id="IPR001753">
    <property type="entry name" value="Enoyl-CoA_hydra/iso"/>
</dbReference>
<evidence type="ECO:0008006" key="7">
    <source>
        <dbReference type="Google" id="ProtNLM"/>
    </source>
</evidence>
<evidence type="ECO:0000313" key="5">
    <source>
        <dbReference type="EMBL" id="AIK96658.1"/>
    </source>
</evidence>
<dbReference type="KEGG" id="paca:ID47_07895"/>
<dbReference type="eggNOG" id="COG1024">
    <property type="taxonomic scope" value="Bacteria"/>
</dbReference>
<dbReference type="InterPro" id="IPR029045">
    <property type="entry name" value="ClpP/crotonase-like_dom_sf"/>
</dbReference>
<dbReference type="Gene3D" id="3.90.226.10">
    <property type="entry name" value="2-enoyl-CoA Hydratase, Chain A, domain 1"/>
    <property type="match status" value="1"/>
</dbReference>
<protein>
    <recommendedName>
        <fullName evidence="7">Enoyl-CoA hydratase</fullName>
    </recommendedName>
</protein>
<dbReference type="EMBL" id="CP008941">
    <property type="protein sequence ID" value="AIK96658.1"/>
    <property type="molecule type" value="Genomic_DNA"/>
</dbReference>
<dbReference type="PANTHER" id="PTHR43684">
    <property type="match status" value="1"/>
</dbReference>
<sequence>MAEPHILVNKDGPILTIRINRPDKKNAITNEMYDALVGALTLATNDSHIIAVKLEGTGDCFTAGNDLADFLSMEEISMNASAPRFLKALASFPKILIAVVQGVAVGIGTTMLLHGDFVVATTDARFQLPFINLALVPEAASSLLLPARIGYLRAAELLLLGESFTAETALYLGLVNRVVDPTELEACSLGILKQLLGKDPSALFETKRLLKLQSIEVDGRMAEEFKAFGARLASPAFKTMAEAFFQSKRT</sequence>
<dbReference type="AlphaFoldDB" id="A0A077AYE8"/>
<dbReference type="InterPro" id="IPR051053">
    <property type="entry name" value="ECH/Chromodomain_protein"/>
</dbReference>
<evidence type="ECO:0000256" key="3">
    <source>
        <dbReference type="ARBA" id="ARBA00023140"/>
    </source>
</evidence>
<dbReference type="OrthoDB" id="9797151at2"/>
<evidence type="ECO:0000313" key="6">
    <source>
        <dbReference type="Proteomes" id="UP000028926"/>
    </source>
</evidence>
<reference evidence="5 6" key="1">
    <citation type="submission" date="2014-07" db="EMBL/GenBank/DDBJ databases">
        <title>Comparative genomic insights into amoeba endosymbionts belonging to the families of Holosporaceae and Candidatus Midichloriaceae within Rickettsiales.</title>
        <authorList>
            <person name="Wang Z."/>
            <person name="Wu M."/>
        </authorList>
    </citation>
    <scope>NUCLEOTIDE SEQUENCE [LARGE SCALE GENOMIC DNA]</scope>
    <source>
        <strain evidence="5">PRA3</strain>
    </source>
</reference>
<comment type="similarity">
    <text evidence="2">Belongs to the enoyl-CoA hydratase/isomerase family.</text>
</comment>
<evidence type="ECO:0000256" key="4">
    <source>
        <dbReference type="ARBA" id="ARBA00023235"/>
    </source>
</evidence>
<comment type="subcellular location">
    <subcellularLocation>
        <location evidence="1">Peroxisome</location>
    </subcellularLocation>
</comment>
<organism evidence="5 6">
    <name type="scientific">Candidatus Odyssella acanthamoebae</name>
    <dbReference type="NCBI Taxonomy" id="91604"/>
    <lineage>
        <taxon>Bacteria</taxon>
        <taxon>Pseudomonadati</taxon>
        <taxon>Pseudomonadota</taxon>
        <taxon>Alphaproteobacteria</taxon>
        <taxon>Holosporales</taxon>
        <taxon>Candidatus Paracaedibacteraceae</taxon>
        <taxon>Candidatus Odyssella</taxon>
    </lineage>
</organism>
<keyword evidence="6" id="KW-1185">Reference proteome</keyword>
<keyword evidence="3" id="KW-0576">Peroxisome</keyword>